<evidence type="ECO:0000256" key="1">
    <source>
        <dbReference type="SAM" id="MobiDB-lite"/>
    </source>
</evidence>
<dbReference type="GO" id="GO:0016192">
    <property type="term" value="P:vesicle-mediated transport"/>
    <property type="evidence" value="ECO:0007669"/>
    <property type="project" value="InterPro"/>
</dbReference>
<sequence>MDTATTTSTTSSTTTSNTNSTATTNAEMTFASFLEKMRKPAASDLVSAIKHFIAAFHTGTPDPARDSRRLQDFLRTTEAAFRAHILWRNASADDLEAAGEALEKYIMTKLYPLTFAVSPDDTRRDAAIARKFQALAFLKPEHLDIPPEHRVEASWLLAQKELCKCDSYKAPRDKLVCALNCCRIISNLLRVAAEQGAPPGADDFFPVLVYVVVRAAPPRIVSNLEFIARFRAENRLVSEAEYFLTNLMSAVHFIETMRSEALTSLSEDEKHVLDSVDDDAETNESANDAVDAAAPAPPAPGANVAALPPAPARLPPAPAATYKTVAQLYNEGEALVVAAEESGELLSAHPFLYYAPEDLLLSDVPRLLAAYKETALKLEALTRAISSGSR</sequence>
<dbReference type="Pfam" id="PF18151">
    <property type="entry name" value="DUF5601"/>
    <property type="match status" value="1"/>
</dbReference>
<gene>
    <name evidence="3" type="ORF">PPROV_001021400</name>
</gene>
<proteinExistence type="predicted"/>
<dbReference type="PANTHER" id="PTHR23101:SF25">
    <property type="entry name" value="GTPASE-ACTIVATING PROTEIN AND VPS9 DOMAIN-CONTAINING PROTEIN 1"/>
    <property type="match status" value="1"/>
</dbReference>
<dbReference type="Gene3D" id="1.10.246.120">
    <property type="match status" value="1"/>
</dbReference>
<dbReference type="PROSITE" id="PS51205">
    <property type="entry name" value="VPS9"/>
    <property type="match status" value="1"/>
</dbReference>
<dbReference type="GO" id="GO:0005829">
    <property type="term" value="C:cytosol"/>
    <property type="evidence" value="ECO:0007669"/>
    <property type="project" value="TreeGrafter"/>
</dbReference>
<comment type="caution">
    <text evidence="3">The sequence shown here is derived from an EMBL/GenBank/DDBJ whole genome shotgun (WGS) entry which is preliminary data.</text>
</comment>
<dbReference type="InterPro" id="IPR045046">
    <property type="entry name" value="Vps9-like"/>
</dbReference>
<feature type="domain" description="VPS9" evidence="2">
    <location>
        <begin position="122"/>
        <end position="263"/>
    </location>
</feature>
<dbReference type="GO" id="GO:0005085">
    <property type="term" value="F:guanyl-nucleotide exchange factor activity"/>
    <property type="evidence" value="ECO:0007669"/>
    <property type="project" value="InterPro"/>
</dbReference>
<dbReference type="SMART" id="SM00167">
    <property type="entry name" value="VPS9"/>
    <property type="match status" value="1"/>
</dbReference>
<dbReference type="EMBL" id="BNJQ01000035">
    <property type="protein sequence ID" value="GHP11486.1"/>
    <property type="molecule type" value="Genomic_DNA"/>
</dbReference>
<dbReference type="SUPFAM" id="SSF109993">
    <property type="entry name" value="VPS9 domain"/>
    <property type="match status" value="1"/>
</dbReference>
<dbReference type="AlphaFoldDB" id="A0A830HVP8"/>
<reference evidence="3" key="1">
    <citation type="submission" date="2020-10" db="EMBL/GenBank/DDBJ databases">
        <title>Unveiling of a novel bifunctional photoreceptor, Dualchrome1, isolated from a cosmopolitan green alga.</title>
        <authorList>
            <person name="Suzuki S."/>
            <person name="Kawachi M."/>
        </authorList>
    </citation>
    <scope>NUCLEOTIDE SEQUENCE</scope>
    <source>
        <strain evidence="3">NIES 2893</strain>
    </source>
</reference>
<keyword evidence="4" id="KW-1185">Reference proteome</keyword>
<dbReference type="PANTHER" id="PTHR23101">
    <property type="entry name" value="RAB GDP/GTP EXCHANGE FACTOR"/>
    <property type="match status" value="1"/>
</dbReference>
<accession>A0A830HVP8</accession>
<feature type="region of interest" description="Disordered" evidence="1">
    <location>
        <begin position="1"/>
        <end position="21"/>
    </location>
</feature>
<name>A0A830HVP8_9CHLO</name>
<protein>
    <recommendedName>
        <fullName evidence="2">VPS9 domain-containing protein</fullName>
    </recommendedName>
</protein>
<organism evidence="3 4">
    <name type="scientific">Pycnococcus provasolii</name>
    <dbReference type="NCBI Taxonomy" id="41880"/>
    <lineage>
        <taxon>Eukaryota</taxon>
        <taxon>Viridiplantae</taxon>
        <taxon>Chlorophyta</taxon>
        <taxon>Pseudoscourfieldiophyceae</taxon>
        <taxon>Pseudoscourfieldiales</taxon>
        <taxon>Pycnococcaceae</taxon>
        <taxon>Pycnococcus</taxon>
    </lineage>
</organism>
<dbReference type="InterPro" id="IPR037191">
    <property type="entry name" value="VPS9_dom_sf"/>
</dbReference>
<dbReference type="Proteomes" id="UP000660262">
    <property type="component" value="Unassembled WGS sequence"/>
</dbReference>
<dbReference type="OrthoDB" id="300289at2759"/>
<evidence type="ECO:0000313" key="3">
    <source>
        <dbReference type="EMBL" id="GHP11486.1"/>
    </source>
</evidence>
<dbReference type="InterPro" id="IPR041545">
    <property type="entry name" value="DUF5601"/>
</dbReference>
<dbReference type="GO" id="GO:0031267">
    <property type="term" value="F:small GTPase binding"/>
    <property type="evidence" value="ECO:0007669"/>
    <property type="project" value="TreeGrafter"/>
</dbReference>
<dbReference type="Pfam" id="PF02204">
    <property type="entry name" value="VPS9"/>
    <property type="match status" value="1"/>
</dbReference>
<evidence type="ECO:0000313" key="4">
    <source>
        <dbReference type="Proteomes" id="UP000660262"/>
    </source>
</evidence>
<feature type="region of interest" description="Disordered" evidence="1">
    <location>
        <begin position="278"/>
        <end position="301"/>
    </location>
</feature>
<dbReference type="Gene3D" id="1.20.1050.80">
    <property type="entry name" value="VPS9 domain"/>
    <property type="match status" value="1"/>
</dbReference>
<dbReference type="GO" id="GO:0030139">
    <property type="term" value="C:endocytic vesicle"/>
    <property type="evidence" value="ECO:0007669"/>
    <property type="project" value="TreeGrafter"/>
</dbReference>
<evidence type="ECO:0000259" key="2">
    <source>
        <dbReference type="PROSITE" id="PS51205"/>
    </source>
</evidence>
<dbReference type="InterPro" id="IPR003123">
    <property type="entry name" value="VPS9"/>
</dbReference>